<evidence type="ECO:0000259" key="6">
    <source>
        <dbReference type="PROSITE" id="PS50043"/>
    </source>
</evidence>
<proteinExistence type="predicted"/>
<accession>A0ABQ6LL79</accession>
<evidence type="ECO:0000256" key="1">
    <source>
        <dbReference type="ARBA" id="ARBA00022553"/>
    </source>
</evidence>
<dbReference type="Gene3D" id="3.40.50.2300">
    <property type="match status" value="1"/>
</dbReference>
<feature type="domain" description="HTH luxR-type" evidence="6">
    <location>
        <begin position="149"/>
        <end position="214"/>
    </location>
</feature>
<feature type="domain" description="Response regulatory" evidence="7">
    <location>
        <begin position="17"/>
        <end position="133"/>
    </location>
</feature>
<dbReference type="InterPro" id="IPR011006">
    <property type="entry name" value="CheY-like_superfamily"/>
</dbReference>
<dbReference type="EMBL" id="BSYI01000002">
    <property type="protein sequence ID" value="GMG81171.1"/>
    <property type="molecule type" value="Genomic_DNA"/>
</dbReference>
<keyword evidence="3" id="KW-0238">DNA-binding</keyword>
<dbReference type="SUPFAM" id="SSF52172">
    <property type="entry name" value="CheY-like"/>
    <property type="match status" value="1"/>
</dbReference>
<evidence type="ECO:0000256" key="3">
    <source>
        <dbReference type="ARBA" id="ARBA00023125"/>
    </source>
</evidence>
<dbReference type="SUPFAM" id="SSF46894">
    <property type="entry name" value="C-terminal effector domain of the bipartite response regulators"/>
    <property type="match status" value="1"/>
</dbReference>
<dbReference type="Pfam" id="PF00072">
    <property type="entry name" value="Response_reg"/>
    <property type="match status" value="1"/>
</dbReference>
<keyword evidence="9" id="KW-1185">Reference proteome</keyword>
<organism evidence="8 9">
    <name type="scientific">Paralimibaculum aggregatum</name>
    <dbReference type="NCBI Taxonomy" id="3036245"/>
    <lineage>
        <taxon>Bacteria</taxon>
        <taxon>Pseudomonadati</taxon>
        <taxon>Pseudomonadota</taxon>
        <taxon>Alphaproteobacteria</taxon>
        <taxon>Rhodobacterales</taxon>
        <taxon>Paracoccaceae</taxon>
        <taxon>Paralimibaculum</taxon>
    </lineage>
</organism>
<evidence type="ECO:0000256" key="4">
    <source>
        <dbReference type="ARBA" id="ARBA00023163"/>
    </source>
</evidence>
<gene>
    <name evidence="8" type="ORF">LNKW23_03830</name>
</gene>
<dbReference type="SMART" id="SM00421">
    <property type="entry name" value="HTH_LUXR"/>
    <property type="match status" value="1"/>
</dbReference>
<evidence type="ECO:0000256" key="5">
    <source>
        <dbReference type="PROSITE-ProRule" id="PRU00169"/>
    </source>
</evidence>
<dbReference type="InterPro" id="IPR058245">
    <property type="entry name" value="NreC/VraR/RcsB-like_REC"/>
</dbReference>
<dbReference type="PROSITE" id="PS50110">
    <property type="entry name" value="RESPONSE_REGULATORY"/>
    <property type="match status" value="1"/>
</dbReference>
<keyword evidence="1 5" id="KW-0597">Phosphoprotein</keyword>
<sequence length="222" mass="23973">MGSLGGLRAPRPPAPKTAVIADDHPMIRAGIRQVLEEFGDVEVLEEVDNGLDAVRAARTRRPSLFVLDLSMPYARGVEVFVEIRRQSPETRIAVLTGMSSSGLLAELTSAGVDGLFLKRGDPSVLARGLRLVLEGAKFVSPDVVALLEARPPGPELSPRERQTLSLVAQGLTNVEIGERLHISHKTVEKHRTSLMAKLGVHSMSELLAHALREGLLDSLSET</sequence>
<reference evidence="8 9" key="1">
    <citation type="submission" date="2023-04" db="EMBL/GenBank/DDBJ databases">
        <title>Marinoamorphus aggregata gen. nov., sp. Nov., isolate from tissue of brittle star Ophioplocus japonicus.</title>
        <authorList>
            <person name="Kawano K."/>
            <person name="Sawayama S."/>
            <person name="Nakagawa S."/>
        </authorList>
    </citation>
    <scope>NUCLEOTIDE SEQUENCE [LARGE SCALE GENOMIC DNA]</scope>
    <source>
        <strain evidence="8 9">NKW23</strain>
    </source>
</reference>
<evidence type="ECO:0000313" key="8">
    <source>
        <dbReference type="EMBL" id="GMG81171.1"/>
    </source>
</evidence>
<dbReference type="PANTHER" id="PTHR43214:SF41">
    <property type="entry name" value="NITRATE_NITRITE RESPONSE REGULATOR PROTEIN NARP"/>
    <property type="match status" value="1"/>
</dbReference>
<evidence type="ECO:0000259" key="7">
    <source>
        <dbReference type="PROSITE" id="PS50110"/>
    </source>
</evidence>
<name>A0ABQ6LL79_9RHOB</name>
<dbReference type="InterPro" id="IPR001789">
    <property type="entry name" value="Sig_transdc_resp-reg_receiver"/>
</dbReference>
<dbReference type="PANTHER" id="PTHR43214">
    <property type="entry name" value="TWO-COMPONENT RESPONSE REGULATOR"/>
    <property type="match status" value="1"/>
</dbReference>
<dbReference type="CDD" id="cd06170">
    <property type="entry name" value="LuxR_C_like"/>
    <property type="match status" value="1"/>
</dbReference>
<keyword evidence="2" id="KW-0805">Transcription regulation</keyword>
<dbReference type="PROSITE" id="PS00622">
    <property type="entry name" value="HTH_LUXR_1"/>
    <property type="match status" value="1"/>
</dbReference>
<dbReference type="InterPro" id="IPR016032">
    <property type="entry name" value="Sig_transdc_resp-reg_C-effctor"/>
</dbReference>
<dbReference type="RefSeq" id="WP_285669802.1">
    <property type="nucleotide sequence ID" value="NZ_BSYI01000002.1"/>
</dbReference>
<protein>
    <submittedName>
        <fullName evidence="8">Response regulator transcription factor</fullName>
    </submittedName>
</protein>
<keyword evidence="4" id="KW-0804">Transcription</keyword>
<dbReference type="PRINTS" id="PR00038">
    <property type="entry name" value="HTHLUXR"/>
</dbReference>
<dbReference type="CDD" id="cd17535">
    <property type="entry name" value="REC_NarL-like"/>
    <property type="match status" value="1"/>
</dbReference>
<evidence type="ECO:0000256" key="2">
    <source>
        <dbReference type="ARBA" id="ARBA00023015"/>
    </source>
</evidence>
<dbReference type="InterPro" id="IPR000792">
    <property type="entry name" value="Tscrpt_reg_LuxR_C"/>
</dbReference>
<dbReference type="SMART" id="SM00448">
    <property type="entry name" value="REC"/>
    <property type="match status" value="1"/>
</dbReference>
<dbReference type="PROSITE" id="PS50043">
    <property type="entry name" value="HTH_LUXR_2"/>
    <property type="match status" value="1"/>
</dbReference>
<dbReference type="Gene3D" id="1.10.10.10">
    <property type="entry name" value="Winged helix-like DNA-binding domain superfamily/Winged helix DNA-binding domain"/>
    <property type="match status" value="1"/>
</dbReference>
<evidence type="ECO:0000313" key="9">
    <source>
        <dbReference type="Proteomes" id="UP001239909"/>
    </source>
</evidence>
<dbReference type="Proteomes" id="UP001239909">
    <property type="component" value="Unassembled WGS sequence"/>
</dbReference>
<feature type="modified residue" description="4-aspartylphosphate" evidence="5">
    <location>
        <position position="68"/>
    </location>
</feature>
<comment type="caution">
    <text evidence="8">The sequence shown here is derived from an EMBL/GenBank/DDBJ whole genome shotgun (WGS) entry which is preliminary data.</text>
</comment>
<dbReference type="InterPro" id="IPR036388">
    <property type="entry name" value="WH-like_DNA-bd_sf"/>
</dbReference>
<dbReference type="Pfam" id="PF00196">
    <property type="entry name" value="GerE"/>
    <property type="match status" value="1"/>
</dbReference>
<dbReference type="InterPro" id="IPR039420">
    <property type="entry name" value="WalR-like"/>
</dbReference>